<proteinExistence type="predicted"/>
<reference evidence="1 2" key="1">
    <citation type="submission" date="2022-04" db="EMBL/GenBank/DDBJ databases">
        <title>Positive selection, recombination, and allopatry shape intraspecific diversity of widespread and dominant cyanobacteria.</title>
        <authorList>
            <person name="Wei J."/>
            <person name="Shu W."/>
            <person name="Hu C."/>
        </authorList>
    </citation>
    <scope>NUCLEOTIDE SEQUENCE [LARGE SCALE GENOMIC DNA]</scope>
    <source>
        <strain evidence="1 2">DQ-A4</strain>
    </source>
</reference>
<dbReference type="EMBL" id="JAMPKX010000010">
    <property type="protein sequence ID" value="MEP0949166.1"/>
    <property type="molecule type" value="Genomic_DNA"/>
</dbReference>
<comment type="caution">
    <text evidence="1">The sequence shown here is derived from an EMBL/GenBank/DDBJ whole genome shotgun (WGS) entry which is preliminary data.</text>
</comment>
<evidence type="ECO:0000313" key="2">
    <source>
        <dbReference type="Proteomes" id="UP001482513"/>
    </source>
</evidence>
<dbReference type="RefSeq" id="WP_190694239.1">
    <property type="nucleotide sequence ID" value="NZ_JAMPKX010000010.1"/>
</dbReference>
<accession>A0ABV0K8R1</accession>
<evidence type="ECO:0000313" key="1">
    <source>
        <dbReference type="EMBL" id="MEP0949166.1"/>
    </source>
</evidence>
<keyword evidence="2" id="KW-1185">Reference proteome</keyword>
<dbReference type="InterPro" id="IPR014951">
    <property type="entry name" value="DUF1822"/>
</dbReference>
<gene>
    <name evidence="1" type="ORF">NC992_19965</name>
</gene>
<dbReference type="Pfam" id="PF08852">
    <property type="entry name" value="DUF1822"/>
    <property type="match status" value="1"/>
</dbReference>
<dbReference type="Proteomes" id="UP001482513">
    <property type="component" value="Unassembled WGS sequence"/>
</dbReference>
<organism evidence="1 2">
    <name type="scientific">Leptolyngbya subtilissima DQ-A4</name>
    <dbReference type="NCBI Taxonomy" id="2933933"/>
    <lineage>
        <taxon>Bacteria</taxon>
        <taxon>Bacillati</taxon>
        <taxon>Cyanobacteriota</taxon>
        <taxon>Cyanophyceae</taxon>
        <taxon>Leptolyngbyales</taxon>
        <taxon>Leptolyngbyaceae</taxon>
        <taxon>Leptolyngbya group</taxon>
        <taxon>Leptolyngbya</taxon>
    </lineage>
</organism>
<protein>
    <submittedName>
        <fullName evidence="1">DUF1822 family protein</fullName>
    </submittedName>
</protein>
<sequence length="389" mass="42787">MSDALDPINFEFDPLRSTTVTLPSEAVTWAVQIAQRVPDSTQQWSTFLRAMALQGLQQWLESGAVDLALNYDRYQPPDLEIAGRVGNYRLCLVAQGSLSEEVITIPTATLDDASEFAHLYILAEVQEEVNQVTILAGLRRDRLLAQRRTLGLVSQPNGTYRIPIHCFNTTPEDLLLYLTCLNPAQISGPQVSGTETATAPLFTVPQTSPLPTQTRDSINVGRWLLNQLDAVADSLAWTLMPPLAPATALRSMRTPVEQLEDILRDLRPTGVTIPPNARGAYTDLQTMGLPFRLYALTWTLVEPHPPEWTLFLFLGPAPGEQLPPGTRLIMRDATAVLAEQTLAQGNKSGFLYAQAIGTWDEAFTATVELPNGNTLNWPPFVFQPEGADG</sequence>
<name>A0ABV0K8R1_9CYAN</name>